<accession>A0AAV1F4L5</accession>
<dbReference type="SUPFAM" id="SSF81324">
    <property type="entry name" value="Voltage-gated potassium channels"/>
    <property type="match status" value="1"/>
</dbReference>
<keyword evidence="11" id="KW-0813">Transport</keyword>
<evidence type="ECO:0000256" key="4">
    <source>
        <dbReference type="ARBA" id="ARBA00022692"/>
    </source>
</evidence>
<dbReference type="PROSITE" id="PS00018">
    <property type="entry name" value="EF_HAND_1"/>
    <property type="match status" value="1"/>
</dbReference>
<keyword evidence="11" id="KW-0407">Ion channel</keyword>
<dbReference type="InterPro" id="IPR002048">
    <property type="entry name" value="EF_hand_dom"/>
</dbReference>
<feature type="transmembrane region" description="Helical" evidence="8">
    <location>
        <begin position="153"/>
        <end position="173"/>
    </location>
</feature>
<dbReference type="PROSITE" id="PS50222">
    <property type="entry name" value="EF_HAND_2"/>
    <property type="match status" value="1"/>
</dbReference>
<feature type="transmembrane region" description="Helical" evidence="8">
    <location>
        <begin position="211"/>
        <end position="244"/>
    </location>
</feature>
<evidence type="ECO:0000256" key="3">
    <source>
        <dbReference type="ARBA" id="ARBA00022475"/>
    </source>
</evidence>
<dbReference type="GO" id="GO:0001518">
    <property type="term" value="C:voltage-gated sodium channel complex"/>
    <property type="evidence" value="ECO:0007669"/>
    <property type="project" value="TreeGrafter"/>
</dbReference>
<feature type="transmembrane region" description="Helical" evidence="8">
    <location>
        <begin position="123"/>
        <end position="141"/>
    </location>
</feature>
<dbReference type="PANTHER" id="PTHR10037">
    <property type="entry name" value="VOLTAGE-GATED CATION CHANNEL CALCIUM AND SODIUM"/>
    <property type="match status" value="1"/>
</dbReference>
<reference evidence="11" key="1">
    <citation type="submission" date="2023-08" db="EMBL/GenBank/DDBJ databases">
        <authorList>
            <person name="Alioto T."/>
            <person name="Alioto T."/>
            <person name="Gomez Garrido J."/>
        </authorList>
    </citation>
    <scope>NUCLEOTIDE SEQUENCE</scope>
</reference>
<dbReference type="EMBL" id="OY660868">
    <property type="protein sequence ID" value="CAJ1055769.1"/>
    <property type="molecule type" value="Genomic_DNA"/>
</dbReference>
<feature type="chain" id="PRO_5043718240" evidence="9">
    <location>
        <begin position="18"/>
        <end position="496"/>
    </location>
</feature>
<keyword evidence="9" id="KW-0732">Signal</keyword>
<feature type="signal peptide" evidence="9">
    <location>
        <begin position="1"/>
        <end position="17"/>
    </location>
</feature>
<evidence type="ECO:0000256" key="2">
    <source>
        <dbReference type="ARBA" id="ARBA00004236"/>
    </source>
</evidence>
<dbReference type="AlphaFoldDB" id="A0AAV1F4L5"/>
<dbReference type="Gene3D" id="1.20.5.1190">
    <property type="entry name" value="iswi atpase"/>
    <property type="match status" value="1"/>
</dbReference>
<keyword evidence="3" id="KW-1003">Cell membrane</keyword>
<keyword evidence="11" id="KW-0406">Ion transport</keyword>
<evidence type="ECO:0000313" key="11">
    <source>
        <dbReference type="EMBL" id="CAJ1055769.1"/>
    </source>
</evidence>
<evidence type="ECO:0000256" key="1">
    <source>
        <dbReference type="ARBA" id="ARBA00004141"/>
    </source>
</evidence>
<organism evidence="11 12">
    <name type="scientific">Xyrichtys novacula</name>
    <name type="common">Pearly razorfish</name>
    <name type="synonym">Hemipteronotus novacula</name>
    <dbReference type="NCBI Taxonomy" id="13765"/>
    <lineage>
        <taxon>Eukaryota</taxon>
        <taxon>Metazoa</taxon>
        <taxon>Chordata</taxon>
        <taxon>Craniata</taxon>
        <taxon>Vertebrata</taxon>
        <taxon>Euteleostomi</taxon>
        <taxon>Actinopterygii</taxon>
        <taxon>Neopterygii</taxon>
        <taxon>Teleostei</taxon>
        <taxon>Neoteleostei</taxon>
        <taxon>Acanthomorphata</taxon>
        <taxon>Eupercaria</taxon>
        <taxon>Labriformes</taxon>
        <taxon>Labridae</taxon>
        <taxon>Xyrichtys</taxon>
    </lineage>
</organism>
<feature type="transmembrane region" description="Helical" evidence="8">
    <location>
        <begin position="85"/>
        <end position="111"/>
    </location>
</feature>
<evidence type="ECO:0000259" key="10">
    <source>
        <dbReference type="PROSITE" id="PS50222"/>
    </source>
</evidence>
<dbReference type="Proteomes" id="UP001178508">
    <property type="component" value="Chromosome 5"/>
</dbReference>
<evidence type="ECO:0000256" key="7">
    <source>
        <dbReference type="SAM" id="MobiDB-lite"/>
    </source>
</evidence>
<dbReference type="GO" id="GO:0019228">
    <property type="term" value="P:neuronal action potential"/>
    <property type="evidence" value="ECO:0007669"/>
    <property type="project" value="TreeGrafter"/>
</dbReference>
<keyword evidence="6 8" id="KW-0472">Membrane</keyword>
<dbReference type="GO" id="GO:0005509">
    <property type="term" value="F:calcium ion binding"/>
    <property type="evidence" value="ECO:0007669"/>
    <property type="project" value="InterPro"/>
</dbReference>
<dbReference type="InterPro" id="IPR027359">
    <property type="entry name" value="Volt_channel_dom_sf"/>
</dbReference>
<dbReference type="Pfam" id="PF24609">
    <property type="entry name" value="IQ_SCN5A_C"/>
    <property type="match status" value="1"/>
</dbReference>
<keyword evidence="4 8" id="KW-0812">Transmembrane</keyword>
<feature type="transmembrane region" description="Helical" evidence="8">
    <location>
        <begin position="313"/>
        <end position="336"/>
    </location>
</feature>
<gene>
    <name evidence="11" type="ORF">XNOV1_A017438</name>
</gene>
<protein>
    <submittedName>
        <fullName evidence="11">Sodium channel protein type 4 subunit alpha B-like</fullName>
    </submittedName>
</protein>
<dbReference type="Pfam" id="PF00520">
    <property type="entry name" value="Ion_trans"/>
    <property type="match status" value="1"/>
</dbReference>
<comment type="subcellular location">
    <subcellularLocation>
        <location evidence="2">Cell membrane</location>
    </subcellularLocation>
    <subcellularLocation>
        <location evidence="1">Membrane</location>
        <topology evidence="1">Multi-pass membrane protein</topology>
    </subcellularLocation>
</comment>
<evidence type="ECO:0000256" key="9">
    <source>
        <dbReference type="SAM" id="SignalP"/>
    </source>
</evidence>
<evidence type="ECO:0000313" key="12">
    <source>
        <dbReference type="Proteomes" id="UP001178508"/>
    </source>
</evidence>
<sequence>MSLCLFTLKVNVSLSLCLFTLKVNVSLCLHSESKCLFVSLSLHSEGKCLFVTEVQMKLIKDLKTRLSRSVQTSGLRPQSSCRARLFDLVTSSWFAVVMVTVICLNMVVLMIESYDQSMEMEEVLYWFHFSLFIIFFIEFILKVGALGRPYFTSGWNILDFVVLLMSFIGIFIADLVEKYFVAPHVFPIFRLARVAQVIHLLPWCDGIRKLLWAFVMSLPAVCNISVIFCVLTFSFSIFAMFNFALLKKMAIVDDMYNFETFRNSLTCLILTSYSSDWFGLLLPLLATPPDCDPFIESPGLMTTGDCGNPGMGVAFFTTFIILSSLLLLYLNIAVILETFDSEEHLSDHDLDMFYNTWRTFDRDASRSIQYSELSDFCSSLKDPLRIPKPNSIRLTHMDLPLLPGDKICCEDILVSLSSQVFGDSSGEDSLKTRLNEKFTADSAKVSCDPISSTLQRKQEEVAASVIQRAFRKRLQKHGDGEGTEGSVGGAKGGSGV</sequence>
<evidence type="ECO:0000256" key="6">
    <source>
        <dbReference type="ARBA" id="ARBA00023136"/>
    </source>
</evidence>
<dbReference type="GO" id="GO:0005248">
    <property type="term" value="F:voltage-gated sodium channel activity"/>
    <property type="evidence" value="ECO:0007669"/>
    <property type="project" value="TreeGrafter"/>
</dbReference>
<dbReference type="Gene3D" id="1.10.238.10">
    <property type="entry name" value="EF-hand"/>
    <property type="match status" value="1"/>
</dbReference>
<name>A0AAV1F4L5_XYRNO</name>
<feature type="compositionally biased region" description="Gly residues" evidence="7">
    <location>
        <begin position="483"/>
        <end position="496"/>
    </location>
</feature>
<keyword evidence="12" id="KW-1185">Reference proteome</keyword>
<feature type="domain" description="EF-hand" evidence="10">
    <location>
        <begin position="348"/>
        <end position="383"/>
    </location>
</feature>
<feature type="region of interest" description="Disordered" evidence="7">
    <location>
        <begin position="473"/>
        <end position="496"/>
    </location>
</feature>
<dbReference type="PANTHER" id="PTHR10037:SF223">
    <property type="entry name" value="SODIUM CHANNEL PROTEIN TYPE 4 SUBUNIT ALPHA"/>
    <property type="match status" value="1"/>
</dbReference>
<evidence type="ECO:0000256" key="8">
    <source>
        <dbReference type="SAM" id="Phobius"/>
    </source>
</evidence>
<dbReference type="Gene3D" id="1.20.120.350">
    <property type="entry name" value="Voltage-gated potassium channels. Chain C"/>
    <property type="match status" value="1"/>
</dbReference>
<proteinExistence type="predicted"/>
<dbReference type="InterPro" id="IPR043203">
    <property type="entry name" value="VGCC_Ca_Na"/>
</dbReference>
<dbReference type="Gene3D" id="1.10.287.70">
    <property type="match status" value="1"/>
</dbReference>
<keyword evidence="5 8" id="KW-1133">Transmembrane helix</keyword>
<dbReference type="InterPro" id="IPR058542">
    <property type="entry name" value="IQ_SCN5A_C"/>
</dbReference>
<evidence type="ECO:0000256" key="5">
    <source>
        <dbReference type="ARBA" id="ARBA00022989"/>
    </source>
</evidence>
<dbReference type="InterPro" id="IPR005821">
    <property type="entry name" value="Ion_trans_dom"/>
</dbReference>
<dbReference type="GO" id="GO:0086010">
    <property type="term" value="P:membrane depolarization during action potential"/>
    <property type="evidence" value="ECO:0007669"/>
    <property type="project" value="TreeGrafter"/>
</dbReference>
<dbReference type="InterPro" id="IPR018247">
    <property type="entry name" value="EF_Hand_1_Ca_BS"/>
</dbReference>